<dbReference type="Gene3D" id="2.60.260.20">
    <property type="entry name" value="Urease metallochaperone UreE, N-terminal domain"/>
    <property type="match status" value="2"/>
</dbReference>
<keyword evidence="7" id="KW-0346">Stress response</keyword>
<dbReference type="GO" id="GO:0051082">
    <property type="term" value="F:unfolded protein binding"/>
    <property type="evidence" value="ECO:0007669"/>
    <property type="project" value="InterPro"/>
</dbReference>
<keyword evidence="8" id="KW-0143">Chaperone</keyword>
<dbReference type="CDD" id="cd06257">
    <property type="entry name" value="DnaJ"/>
    <property type="match status" value="1"/>
</dbReference>
<comment type="caution">
    <text evidence="12">The sequence shown here is derived from an EMBL/GenBank/DDBJ whole genome shotgun (WGS) entry which is preliminary data.</text>
</comment>
<evidence type="ECO:0000256" key="7">
    <source>
        <dbReference type="ARBA" id="ARBA00023016"/>
    </source>
</evidence>
<dbReference type="SUPFAM" id="SSF46565">
    <property type="entry name" value="Chaperone J-domain"/>
    <property type="match status" value="1"/>
</dbReference>
<dbReference type="SMART" id="SM00271">
    <property type="entry name" value="DnaJ"/>
    <property type="match status" value="1"/>
</dbReference>
<dbReference type="Proteomes" id="UP000763484">
    <property type="component" value="Unassembled WGS sequence"/>
</dbReference>
<keyword evidence="6 9" id="KW-0862">Zinc</keyword>
<dbReference type="GO" id="GO:0005524">
    <property type="term" value="F:ATP binding"/>
    <property type="evidence" value="ECO:0007669"/>
    <property type="project" value="InterPro"/>
</dbReference>
<dbReference type="AlphaFoldDB" id="A0A8T3UQL7"/>
<evidence type="ECO:0000256" key="8">
    <source>
        <dbReference type="ARBA" id="ARBA00023186"/>
    </source>
</evidence>
<keyword evidence="2" id="KW-0235">DNA replication</keyword>
<dbReference type="InterPro" id="IPR036410">
    <property type="entry name" value="HSP_DnaJ_Cys-rich_dom_sf"/>
</dbReference>
<evidence type="ECO:0000256" key="9">
    <source>
        <dbReference type="PROSITE-ProRule" id="PRU00546"/>
    </source>
</evidence>
<evidence type="ECO:0000256" key="4">
    <source>
        <dbReference type="ARBA" id="ARBA00022737"/>
    </source>
</evidence>
<dbReference type="InterPro" id="IPR001623">
    <property type="entry name" value="DnaJ_domain"/>
</dbReference>
<dbReference type="Gene3D" id="6.20.20.10">
    <property type="match status" value="2"/>
</dbReference>
<keyword evidence="3 9" id="KW-0479">Metal-binding</keyword>
<dbReference type="PROSITE" id="PS50076">
    <property type="entry name" value="DNAJ_2"/>
    <property type="match status" value="1"/>
</dbReference>
<evidence type="ECO:0000313" key="12">
    <source>
        <dbReference type="EMBL" id="MBE5727901.1"/>
    </source>
</evidence>
<dbReference type="GO" id="GO:0008270">
    <property type="term" value="F:zinc ion binding"/>
    <property type="evidence" value="ECO:0007669"/>
    <property type="project" value="UniProtKB-KW"/>
</dbReference>
<gene>
    <name evidence="12" type="ORF">IHE50_00580</name>
</gene>
<dbReference type="GO" id="GO:0005737">
    <property type="term" value="C:cytoplasm"/>
    <property type="evidence" value="ECO:0007669"/>
    <property type="project" value="TreeGrafter"/>
</dbReference>
<dbReference type="GO" id="GO:0031072">
    <property type="term" value="F:heat shock protein binding"/>
    <property type="evidence" value="ECO:0007669"/>
    <property type="project" value="InterPro"/>
</dbReference>
<keyword evidence="4" id="KW-0677">Repeat</keyword>
<dbReference type="Gene3D" id="1.10.287.110">
    <property type="entry name" value="DnaJ domain"/>
    <property type="match status" value="1"/>
</dbReference>
<proteinExistence type="inferred from homology"/>
<dbReference type="InterPro" id="IPR001305">
    <property type="entry name" value="HSP_DnaJ_Cys-rich_dom"/>
</dbReference>
<dbReference type="InterPro" id="IPR008971">
    <property type="entry name" value="HSP40/DnaJ_pept-bd"/>
</dbReference>
<protein>
    <submittedName>
        <fullName evidence="12">J domain-containing protein</fullName>
    </submittedName>
</protein>
<evidence type="ECO:0000256" key="2">
    <source>
        <dbReference type="ARBA" id="ARBA00022705"/>
    </source>
</evidence>
<dbReference type="Pfam" id="PF00226">
    <property type="entry name" value="DnaJ"/>
    <property type="match status" value="1"/>
</dbReference>
<dbReference type="InterPro" id="IPR036869">
    <property type="entry name" value="J_dom_sf"/>
</dbReference>
<evidence type="ECO:0000259" key="11">
    <source>
        <dbReference type="PROSITE" id="PS51188"/>
    </source>
</evidence>
<evidence type="ECO:0000256" key="3">
    <source>
        <dbReference type="ARBA" id="ARBA00022723"/>
    </source>
</evidence>
<sequence length="344" mass="38042">MEEDPYKILGIKPSASEEEIKKAYKALAKKYHPDLNAGNKEAEEKFKKINQAYRELTNRGGPSSQNAGPDYSNVHFEDFADFFNFGGFGGFEDIFRGFGFGEESGNNLRVDVNLTLDELVKGGSKKIEVTRNVLCRTCSGTGAVERHTCPKCKGTGRVRSTTRGIASLFVTMARCDVCSGRGYIIDKACPVCGGTGFVRKKEEISIPIPHGIADNDYIIVSDKGDQNRRGLSGDLQVVFHIIKDKYFKVEGRNLRTILHVDIRDLLEGRLIEIDTPAGKEEIDLRDNRGKPVVIKGQGLFDKNGRRGDLIVDLAIEIPGKIGKKDLSELDKLLGNRVDPFISEA</sequence>
<reference evidence="12 13" key="1">
    <citation type="submission" date="2020-09" db="EMBL/GenBank/DDBJ databases">
        <title>Genomic characterization of a novel Parvarchaeota family in acid mine drainage sediments.</title>
        <authorList>
            <person name="Luo Z.-H."/>
        </authorList>
    </citation>
    <scope>NUCLEOTIDE SEQUENCE [LARGE SCALE GENOMIC DNA]</scope>
    <source>
        <strain evidence="12">TL1-5_bins.178</strain>
    </source>
</reference>
<name>A0A8T3UQL7_9ARCH</name>
<feature type="domain" description="CR-type" evidence="11">
    <location>
        <begin position="122"/>
        <end position="201"/>
    </location>
</feature>
<keyword evidence="5 9" id="KW-0863">Zinc-finger</keyword>
<dbReference type="CDD" id="cd10719">
    <property type="entry name" value="DnaJ_zf"/>
    <property type="match status" value="1"/>
</dbReference>
<dbReference type="PANTHER" id="PTHR43096">
    <property type="entry name" value="DNAJ HOMOLOG 1, MITOCHONDRIAL-RELATED"/>
    <property type="match status" value="1"/>
</dbReference>
<dbReference type="EMBL" id="JADFAQ010000014">
    <property type="protein sequence ID" value="MBE5727901.1"/>
    <property type="molecule type" value="Genomic_DNA"/>
</dbReference>
<evidence type="ECO:0000259" key="10">
    <source>
        <dbReference type="PROSITE" id="PS50076"/>
    </source>
</evidence>
<dbReference type="GO" id="GO:0042026">
    <property type="term" value="P:protein refolding"/>
    <property type="evidence" value="ECO:0007669"/>
    <property type="project" value="TreeGrafter"/>
</dbReference>
<dbReference type="InterPro" id="IPR002939">
    <property type="entry name" value="DnaJ_C"/>
</dbReference>
<dbReference type="Pfam" id="PF01556">
    <property type="entry name" value="DnaJ_C"/>
    <property type="match status" value="1"/>
</dbReference>
<dbReference type="GO" id="GO:0006260">
    <property type="term" value="P:DNA replication"/>
    <property type="evidence" value="ECO:0007669"/>
    <property type="project" value="UniProtKB-KW"/>
</dbReference>
<dbReference type="CDD" id="cd10747">
    <property type="entry name" value="DnaJ_C"/>
    <property type="match status" value="1"/>
</dbReference>
<dbReference type="PROSITE" id="PS51188">
    <property type="entry name" value="ZF_CR"/>
    <property type="match status" value="1"/>
</dbReference>
<dbReference type="SUPFAM" id="SSF57938">
    <property type="entry name" value="DnaJ/Hsp40 cysteine-rich domain"/>
    <property type="match status" value="1"/>
</dbReference>
<dbReference type="PANTHER" id="PTHR43096:SF48">
    <property type="entry name" value="CHAPERONE PROTEIN DNAJ"/>
    <property type="match status" value="1"/>
</dbReference>
<dbReference type="InterPro" id="IPR012724">
    <property type="entry name" value="DnaJ"/>
</dbReference>
<dbReference type="GO" id="GO:0009408">
    <property type="term" value="P:response to heat"/>
    <property type="evidence" value="ECO:0007669"/>
    <property type="project" value="InterPro"/>
</dbReference>
<dbReference type="Pfam" id="PF00684">
    <property type="entry name" value="DnaJ_CXXCXGXG"/>
    <property type="match status" value="1"/>
</dbReference>
<dbReference type="PRINTS" id="PR00625">
    <property type="entry name" value="JDOMAIN"/>
</dbReference>
<keyword evidence="1" id="KW-0963">Cytoplasm</keyword>
<evidence type="ECO:0000313" key="13">
    <source>
        <dbReference type="Proteomes" id="UP000763484"/>
    </source>
</evidence>
<dbReference type="FunFam" id="2.10.230.10:FF:000002">
    <property type="entry name" value="Molecular chaperone DnaJ"/>
    <property type="match status" value="1"/>
</dbReference>
<accession>A0A8T3UQL7</accession>
<organism evidence="12 13">
    <name type="scientific">Candidatus Acidifodinimicrobium mancum</name>
    <dbReference type="NCBI Taxonomy" id="2898728"/>
    <lineage>
        <taxon>Archaea</taxon>
        <taxon>Candidatus Parvarchaeota</taxon>
        <taxon>Candidatus Acidifodinimicrobiaceae</taxon>
        <taxon>Candidatus Acidifodinimicrobium</taxon>
    </lineage>
</organism>
<evidence type="ECO:0000256" key="6">
    <source>
        <dbReference type="ARBA" id="ARBA00022833"/>
    </source>
</evidence>
<dbReference type="SUPFAM" id="SSF49493">
    <property type="entry name" value="HSP40/DnaJ peptide-binding domain"/>
    <property type="match status" value="2"/>
</dbReference>
<dbReference type="HAMAP" id="MF_01152">
    <property type="entry name" value="DnaJ"/>
    <property type="match status" value="1"/>
</dbReference>
<feature type="zinc finger region" description="CR-type" evidence="9">
    <location>
        <begin position="122"/>
        <end position="201"/>
    </location>
</feature>
<evidence type="ECO:0000256" key="5">
    <source>
        <dbReference type="ARBA" id="ARBA00022771"/>
    </source>
</evidence>
<evidence type="ECO:0000256" key="1">
    <source>
        <dbReference type="ARBA" id="ARBA00022490"/>
    </source>
</evidence>
<feature type="domain" description="J" evidence="10">
    <location>
        <begin position="4"/>
        <end position="80"/>
    </location>
</feature>